<evidence type="ECO:0000256" key="2">
    <source>
        <dbReference type="ARBA" id="ARBA00005619"/>
    </source>
</evidence>
<dbReference type="Pfam" id="PF09439">
    <property type="entry name" value="SRPRB"/>
    <property type="match status" value="1"/>
</dbReference>
<evidence type="ECO:0000256" key="6">
    <source>
        <dbReference type="ARBA" id="ARBA00022824"/>
    </source>
</evidence>
<evidence type="ECO:0000256" key="11">
    <source>
        <dbReference type="SAM" id="Phobius"/>
    </source>
</evidence>
<evidence type="ECO:0000256" key="1">
    <source>
        <dbReference type="ARBA" id="ARBA00004389"/>
    </source>
</evidence>
<comment type="subcellular location">
    <subcellularLocation>
        <location evidence="1">Endoplasmic reticulum membrane</location>
        <topology evidence="1">Single-pass membrane protein</topology>
    </subcellularLocation>
</comment>
<feature type="transmembrane region" description="Helical" evidence="11">
    <location>
        <begin position="21"/>
        <end position="42"/>
    </location>
</feature>
<reference evidence="12 13" key="1">
    <citation type="journal article" date="2014" name="BMC Genomics">
        <title>Adaptive genomic structural variation in the grape powdery mildew pathogen, Erysiphe necator.</title>
        <authorList>
            <person name="Jones L."/>
            <person name="Riaz S."/>
            <person name="Morales-Cruz A."/>
            <person name="Amrine K.C."/>
            <person name="McGuire B."/>
            <person name="Gubler W.D."/>
            <person name="Walker M.A."/>
            <person name="Cantu D."/>
        </authorList>
    </citation>
    <scope>NUCLEOTIDE SEQUENCE [LARGE SCALE GENOMIC DNA]</scope>
    <source>
        <strain evidence="13">c</strain>
    </source>
</reference>
<keyword evidence="10 12" id="KW-0675">Receptor</keyword>
<dbReference type="PROSITE" id="PS51417">
    <property type="entry name" value="ARF"/>
    <property type="match status" value="1"/>
</dbReference>
<dbReference type="Gene3D" id="3.40.50.300">
    <property type="entry name" value="P-loop containing nucleotide triphosphate hydrolases"/>
    <property type="match status" value="1"/>
</dbReference>
<dbReference type="AlphaFoldDB" id="A0A0B1PA80"/>
<keyword evidence="9 11" id="KW-0472">Membrane</keyword>
<dbReference type="PANTHER" id="PTHR11711">
    <property type="entry name" value="ADP RIBOSYLATION FACTOR-RELATED"/>
    <property type="match status" value="1"/>
</dbReference>
<dbReference type="HOGENOM" id="CLU_052538_0_0_1"/>
<dbReference type="STRING" id="52586.A0A0B1PA80"/>
<dbReference type="SUPFAM" id="SSF52540">
    <property type="entry name" value="P-loop containing nucleoside triphosphate hydrolases"/>
    <property type="match status" value="1"/>
</dbReference>
<evidence type="ECO:0000256" key="10">
    <source>
        <dbReference type="ARBA" id="ARBA00023170"/>
    </source>
</evidence>
<protein>
    <recommendedName>
        <fullName evidence="3">Signal recognition particle receptor subunit beta</fullName>
    </recommendedName>
</protein>
<dbReference type="Proteomes" id="UP000030854">
    <property type="component" value="Unassembled WGS sequence"/>
</dbReference>
<gene>
    <name evidence="12" type="ORF">EV44_g1552</name>
</gene>
<keyword evidence="7 11" id="KW-1133">Transmembrane helix</keyword>
<dbReference type="GO" id="GO:0005525">
    <property type="term" value="F:GTP binding"/>
    <property type="evidence" value="ECO:0007669"/>
    <property type="project" value="UniProtKB-KW"/>
</dbReference>
<sequence>METFITVQRKWILPSVDRMSYEIIVALVIVLTIPFLLHYIFYRSSGNKTVPSFILLGPCGSGKTSLLTLLKLGQSSKTHTSQTSSTVELVLPNDKVSGSDRYRSINDPSHHLNRKFLLTDTPGHGKLRPIAQKNLSTLQNIKGIIFVVDASRLKNGDDYLRSTAEYLYEVLLLLKKKAEESNYLKVTSVLIAANKMDLFTALPKELIQNNLESEISKLRISKIYGLQDSGAAEEIGLDDEKDEWLGENGSEKFQFSHLRESINLSIEILGGNVNGKNPHVEEWWAWIARQL</sequence>
<evidence type="ECO:0000256" key="5">
    <source>
        <dbReference type="ARBA" id="ARBA00022741"/>
    </source>
</evidence>
<keyword evidence="8" id="KW-0342">GTP-binding</keyword>
<evidence type="ECO:0000256" key="9">
    <source>
        <dbReference type="ARBA" id="ARBA00023136"/>
    </source>
</evidence>
<organism evidence="12 13">
    <name type="scientific">Uncinula necator</name>
    <name type="common">Grape powdery mildew</name>
    <dbReference type="NCBI Taxonomy" id="52586"/>
    <lineage>
        <taxon>Eukaryota</taxon>
        <taxon>Fungi</taxon>
        <taxon>Dikarya</taxon>
        <taxon>Ascomycota</taxon>
        <taxon>Pezizomycotina</taxon>
        <taxon>Leotiomycetes</taxon>
        <taxon>Erysiphales</taxon>
        <taxon>Erysiphaceae</taxon>
        <taxon>Erysiphe</taxon>
    </lineage>
</organism>
<dbReference type="InterPro" id="IPR024156">
    <property type="entry name" value="Small_GTPase_ARF"/>
</dbReference>
<accession>A0A0B1PA80</accession>
<dbReference type="OMA" id="WWIAQRI"/>
<comment type="caution">
    <text evidence="12">The sequence shown here is derived from an EMBL/GenBank/DDBJ whole genome shotgun (WGS) entry which is preliminary data.</text>
</comment>
<evidence type="ECO:0000256" key="8">
    <source>
        <dbReference type="ARBA" id="ARBA00023134"/>
    </source>
</evidence>
<keyword evidence="6" id="KW-0256">Endoplasmic reticulum</keyword>
<evidence type="ECO:0000256" key="7">
    <source>
        <dbReference type="ARBA" id="ARBA00022989"/>
    </source>
</evidence>
<evidence type="ECO:0000256" key="3">
    <source>
        <dbReference type="ARBA" id="ARBA00020256"/>
    </source>
</evidence>
<dbReference type="EMBL" id="JNVN01001206">
    <property type="protein sequence ID" value="KHJ33831.1"/>
    <property type="molecule type" value="Genomic_DNA"/>
</dbReference>
<keyword evidence="4 11" id="KW-0812">Transmembrane</keyword>
<proteinExistence type="inferred from homology"/>
<dbReference type="InterPro" id="IPR019009">
    <property type="entry name" value="SRP_receptor_beta_su"/>
</dbReference>
<comment type="similarity">
    <text evidence="2">Belongs to the SRP receptor beta subunit family.</text>
</comment>
<dbReference type="InterPro" id="IPR027417">
    <property type="entry name" value="P-loop_NTPase"/>
</dbReference>
<evidence type="ECO:0000256" key="4">
    <source>
        <dbReference type="ARBA" id="ARBA00022692"/>
    </source>
</evidence>
<evidence type="ECO:0000313" key="12">
    <source>
        <dbReference type="EMBL" id="KHJ33831.1"/>
    </source>
</evidence>
<evidence type="ECO:0000313" key="13">
    <source>
        <dbReference type="Proteomes" id="UP000030854"/>
    </source>
</evidence>
<dbReference type="GO" id="GO:0005789">
    <property type="term" value="C:endoplasmic reticulum membrane"/>
    <property type="evidence" value="ECO:0007669"/>
    <property type="project" value="UniProtKB-SubCell"/>
</dbReference>
<keyword evidence="13" id="KW-1185">Reference proteome</keyword>
<dbReference type="OrthoDB" id="41266at2759"/>
<keyword evidence="5" id="KW-0547">Nucleotide-binding</keyword>
<name>A0A0B1PA80_UNCNE</name>